<gene>
    <name evidence="8" type="ORF">EVAR_26899_1</name>
</gene>
<dbReference type="SUPFAM" id="SSF50494">
    <property type="entry name" value="Trypsin-like serine proteases"/>
    <property type="match status" value="1"/>
</dbReference>
<dbReference type="GO" id="GO:0004252">
    <property type="term" value="F:serine-type endopeptidase activity"/>
    <property type="evidence" value="ECO:0007669"/>
    <property type="project" value="InterPro"/>
</dbReference>
<keyword evidence="6" id="KW-0732">Signal</keyword>
<keyword evidence="2 5" id="KW-0378">Hydrolase</keyword>
<dbReference type="InterPro" id="IPR018114">
    <property type="entry name" value="TRYPSIN_HIS"/>
</dbReference>
<dbReference type="STRING" id="151549.A0A4C1VTY2"/>
<evidence type="ECO:0000256" key="1">
    <source>
        <dbReference type="ARBA" id="ARBA00022670"/>
    </source>
</evidence>
<dbReference type="InterPro" id="IPR001254">
    <property type="entry name" value="Trypsin_dom"/>
</dbReference>
<reference evidence="8 9" key="1">
    <citation type="journal article" date="2019" name="Commun. Biol.">
        <title>The bagworm genome reveals a unique fibroin gene that provides high tensile strength.</title>
        <authorList>
            <person name="Kono N."/>
            <person name="Nakamura H."/>
            <person name="Ohtoshi R."/>
            <person name="Tomita M."/>
            <person name="Numata K."/>
            <person name="Arakawa K."/>
        </authorList>
    </citation>
    <scope>NUCLEOTIDE SEQUENCE [LARGE SCALE GENOMIC DNA]</scope>
</reference>
<evidence type="ECO:0000313" key="8">
    <source>
        <dbReference type="EMBL" id="GBP41777.1"/>
    </source>
</evidence>
<feature type="chain" id="PRO_5020039523" evidence="6">
    <location>
        <begin position="18"/>
        <end position="295"/>
    </location>
</feature>
<feature type="domain" description="Peptidase S1" evidence="7">
    <location>
        <begin position="61"/>
        <end position="295"/>
    </location>
</feature>
<dbReference type="EMBL" id="BGZK01000406">
    <property type="protein sequence ID" value="GBP41777.1"/>
    <property type="molecule type" value="Genomic_DNA"/>
</dbReference>
<keyword evidence="9" id="KW-1185">Reference proteome</keyword>
<dbReference type="Pfam" id="PF00089">
    <property type="entry name" value="Trypsin"/>
    <property type="match status" value="1"/>
</dbReference>
<evidence type="ECO:0000313" key="9">
    <source>
        <dbReference type="Proteomes" id="UP000299102"/>
    </source>
</evidence>
<proteinExistence type="predicted"/>
<feature type="signal peptide" evidence="6">
    <location>
        <begin position="1"/>
        <end position="17"/>
    </location>
</feature>
<dbReference type="PANTHER" id="PTHR24252">
    <property type="entry name" value="ACROSIN-RELATED"/>
    <property type="match status" value="1"/>
</dbReference>
<name>A0A4C1VTY2_EUMVA</name>
<dbReference type="CDD" id="cd00190">
    <property type="entry name" value="Tryp_SPc"/>
    <property type="match status" value="1"/>
</dbReference>
<dbReference type="PROSITE" id="PS50240">
    <property type="entry name" value="TRYPSIN_DOM"/>
    <property type="match status" value="1"/>
</dbReference>
<dbReference type="PROSITE" id="PS00135">
    <property type="entry name" value="TRYPSIN_SER"/>
    <property type="match status" value="1"/>
</dbReference>
<dbReference type="InterPro" id="IPR001314">
    <property type="entry name" value="Peptidase_S1A"/>
</dbReference>
<dbReference type="AlphaFoldDB" id="A0A4C1VTY2"/>
<evidence type="ECO:0000256" key="2">
    <source>
        <dbReference type="ARBA" id="ARBA00022801"/>
    </source>
</evidence>
<dbReference type="FunFam" id="2.40.10.10:FF:000034">
    <property type="entry name" value="Eupolytin"/>
    <property type="match status" value="1"/>
</dbReference>
<dbReference type="PANTHER" id="PTHR24252:SF7">
    <property type="entry name" value="HYALIN"/>
    <property type="match status" value="1"/>
</dbReference>
<evidence type="ECO:0000256" key="5">
    <source>
        <dbReference type="RuleBase" id="RU363034"/>
    </source>
</evidence>
<keyword evidence="4" id="KW-1015">Disulfide bond</keyword>
<dbReference type="Gene3D" id="2.40.10.10">
    <property type="entry name" value="Trypsin-like serine proteases"/>
    <property type="match status" value="1"/>
</dbReference>
<comment type="caution">
    <text evidence="8">The sequence shown here is derived from an EMBL/GenBank/DDBJ whole genome shotgun (WGS) entry which is preliminary data.</text>
</comment>
<dbReference type="OrthoDB" id="5565075at2759"/>
<keyword evidence="1 5" id="KW-0645">Protease</keyword>
<keyword evidence="3 5" id="KW-0720">Serine protease</keyword>
<dbReference type="PROSITE" id="PS00134">
    <property type="entry name" value="TRYPSIN_HIS"/>
    <property type="match status" value="1"/>
</dbReference>
<evidence type="ECO:0000259" key="7">
    <source>
        <dbReference type="PROSITE" id="PS50240"/>
    </source>
</evidence>
<accession>A0A4C1VTY2</accession>
<evidence type="ECO:0000256" key="3">
    <source>
        <dbReference type="ARBA" id="ARBA00022825"/>
    </source>
</evidence>
<dbReference type="InterPro" id="IPR043504">
    <property type="entry name" value="Peptidase_S1_PA_chymotrypsin"/>
</dbReference>
<dbReference type="Proteomes" id="UP000299102">
    <property type="component" value="Unassembled WGS sequence"/>
</dbReference>
<organism evidence="8 9">
    <name type="scientific">Eumeta variegata</name>
    <name type="common">Bagworm moth</name>
    <name type="synonym">Eumeta japonica</name>
    <dbReference type="NCBI Taxonomy" id="151549"/>
    <lineage>
        <taxon>Eukaryota</taxon>
        <taxon>Metazoa</taxon>
        <taxon>Ecdysozoa</taxon>
        <taxon>Arthropoda</taxon>
        <taxon>Hexapoda</taxon>
        <taxon>Insecta</taxon>
        <taxon>Pterygota</taxon>
        <taxon>Neoptera</taxon>
        <taxon>Endopterygota</taxon>
        <taxon>Lepidoptera</taxon>
        <taxon>Glossata</taxon>
        <taxon>Ditrysia</taxon>
        <taxon>Tineoidea</taxon>
        <taxon>Psychidae</taxon>
        <taxon>Oiketicinae</taxon>
        <taxon>Eumeta</taxon>
    </lineage>
</organism>
<dbReference type="InterPro" id="IPR009003">
    <property type="entry name" value="Peptidase_S1_PA"/>
</dbReference>
<evidence type="ECO:0000256" key="6">
    <source>
        <dbReference type="SAM" id="SignalP"/>
    </source>
</evidence>
<dbReference type="PRINTS" id="PR00722">
    <property type="entry name" value="CHYMOTRYPSIN"/>
</dbReference>
<protein>
    <submittedName>
        <fullName evidence="8">Chymotrypsin BI</fullName>
    </submittedName>
</protein>
<dbReference type="InterPro" id="IPR033116">
    <property type="entry name" value="TRYPSIN_SER"/>
</dbReference>
<dbReference type="GO" id="GO:0006508">
    <property type="term" value="P:proteolysis"/>
    <property type="evidence" value="ECO:0007669"/>
    <property type="project" value="UniProtKB-KW"/>
</dbReference>
<dbReference type="SMART" id="SM00020">
    <property type="entry name" value="Tryp_SPc"/>
    <property type="match status" value="1"/>
</dbReference>
<sequence length="295" mass="31089">MKFSLAIVLAVTAVTCAKQLPLETVPVESLTAYNYLEKYGIPEAERIRKLEEEYQKNPDRIVGGVPTAPGQFPWQGGLISDIVGLNGNGVCGGSLLSSNRVITAAHCWFDGRHQAWRFTVVLGSVTLFSGGTRVQTSNVVMHPNWNPNLIQNDVAIIYLPSAVSFSNVIQPIALPPSEETFAGETAIASGFGLTSDGGSISSNQFLSHVSLNIITNSVCSFAFPLIVQDSNICTSGVGGTSTCSGDSGGPLVVTRNNQPVLVGVTSFGSALGCSRGFPAAFARVTSFRAFIVSNL</sequence>
<evidence type="ECO:0000256" key="4">
    <source>
        <dbReference type="ARBA" id="ARBA00023157"/>
    </source>
</evidence>